<evidence type="ECO:0000313" key="4">
    <source>
        <dbReference type="Proteomes" id="UP000054321"/>
    </source>
</evidence>
<dbReference type="Proteomes" id="UP000054321">
    <property type="component" value="Unassembled WGS sequence"/>
</dbReference>
<reference evidence="4" key="2">
    <citation type="submission" date="2015-01" db="EMBL/GenBank/DDBJ databases">
        <title>Evolutionary Origins and Diversification of the Mycorrhizal Mutualists.</title>
        <authorList>
            <consortium name="DOE Joint Genome Institute"/>
            <consortium name="Mycorrhizal Genomics Consortium"/>
            <person name="Kohler A."/>
            <person name="Kuo A."/>
            <person name="Nagy L.G."/>
            <person name="Floudas D."/>
            <person name="Copeland A."/>
            <person name="Barry K.W."/>
            <person name="Cichocki N."/>
            <person name="Veneault-Fourrey C."/>
            <person name="LaButti K."/>
            <person name="Lindquist E.A."/>
            <person name="Lipzen A."/>
            <person name="Lundell T."/>
            <person name="Morin E."/>
            <person name="Murat C."/>
            <person name="Riley R."/>
            <person name="Ohm R."/>
            <person name="Sun H."/>
            <person name="Tunlid A."/>
            <person name="Henrissat B."/>
            <person name="Grigoriev I.V."/>
            <person name="Hibbett D.S."/>
            <person name="Martin F."/>
        </authorList>
    </citation>
    <scope>NUCLEOTIDE SEQUENCE [LARGE SCALE GENOMIC DNA]</scope>
    <source>
        <strain evidence="4">Zn</strain>
    </source>
</reference>
<dbReference type="InterPro" id="IPR016162">
    <property type="entry name" value="Ald_DH_N"/>
</dbReference>
<reference evidence="3 4" key="1">
    <citation type="submission" date="2014-04" db="EMBL/GenBank/DDBJ databases">
        <authorList>
            <consortium name="DOE Joint Genome Institute"/>
            <person name="Kuo A."/>
            <person name="Martino E."/>
            <person name="Perotto S."/>
            <person name="Kohler A."/>
            <person name="Nagy L.G."/>
            <person name="Floudas D."/>
            <person name="Copeland A."/>
            <person name="Barry K.W."/>
            <person name="Cichocki N."/>
            <person name="Veneault-Fourrey C."/>
            <person name="LaButti K."/>
            <person name="Lindquist E.A."/>
            <person name="Lipzen A."/>
            <person name="Lundell T."/>
            <person name="Morin E."/>
            <person name="Murat C."/>
            <person name="Sun H."/>
            <person name="Tunlid A."/>
            <person name="Henrissat B."/>
            <person name="Grigoriev I.V."/>
            <person name="Hibbett D.S."/>
            <person name="Martin F."/>
            <person name="Nordberg H.P."/>
            <person name="Cantor M.N."/>
            <person name="Hua S.X."/>
        </authorList>
    </citation>
    <scope>NUCLEOTIDE SEQUENCE [LARGE SCALE GENOMIC DNA]</scope>
    <source>
        <strain evidence="3 4">Zn</strain>
    </source>
</reference>
<evidence type="ECO:0000313" key="3">
    <source>
        <dbReference type="EMBL" id="KIM93425.1"/>
    </source>
</evidence>
<dbReference type="InterPro" id="IPR016161">
    <property type="entry name" value="Ald_DH/histidinol_DH"/>
</dbReference>
<keyword evidence="4" id="KW-1185">Reference proteome</keyword>
<dbReference type="PANTHER" id="PTHR43353">
    <property type="entry name" value="SUCCINATE-SEMIALDEHYDE DEHYDROGENASE, MITOCHONDRIAL"/>
    <property type="match status" value="1"/>
</dbReference>
<dbReference type="HOGENOM" id="CLU_005391_1_0_1"/>
<dbReference type="InterPro" id="IPR050740">
    <property type="entry name" value="Aldehyde_DH_Superfamily"/>
</dbReference>
<accession>A0A0C3GB64</accession>
<evidence type="ECO:0000256" key="1">
    <source>
        <dbReference type="ARBA" id="ARBA00023002"/>
    </source>
</evidence>
<name>A0A0C3GB64_OIDMZ</name>
<dbReference type="GO" id="GO:0004777">
    <property type="term" value="F:succinate-semialdehyde dehydrogenase (NAD+) activity"/>
    <property type="evidence" value="ECO:0007669"/>
    <property type="project" value="TreeGrafter"/>
</dbReference>
<protein>
    <recommendedName>
        <fullName evidence="2">Aldehyde dehydrogenase domain-containing protein</fullName>
    </recommendedName>
</protein>
<dbReference type="STRING" id="913774.A0A0C3GB64"/>
<feature type="domain" description="Aldehyde dehydrogenase" evidence="2">
    <location>
        <begin position="330"/>
        <end position="480"/>
    </location>
</feature>
<dbReference type="InParanoid" id="A0A0C3GB64"/>
<sequence length="484" mass="52583">MLKTVLLRNQSVTNFRYCHGYRTFRSFLSTATSAQPLKGQIPLIINGKDVVTKASFPLVGPLKNEEVWTVSSASIQDAADAANAAQSAFTSWSRTKPSYRRDIFLRAADVMAKRKDELGEYMRQEIGADEGYQQFILGLAIEGLKDTAGRIAGACAGSLPDSIHDGMRAMVQKRPYGVVLGIAPWNAPYHLGLRSITFPLAVGNTAILKGSELTPCCYWAIADVFREAGLPDGVLNFIVHRPADAVPVTNSLIAHPAVRKINFTGSSKVGAILAAEAGRHLKPTLMELGGKANAIVLKDANLENAAKHCADLFRETVDKMFGSVNTTPILVNSGSARRNRSLIEDAKSKGAKSMDLFSEVIRTDVETHMRPVVLTNVDKTMDLYGGESFGPSVSLYAFETEDEVVALANDTDYGLTASVYSEDLKAAFRVADRLDTGAVHINSMTVHDEFALPHGGVKSSGFGRFNGYQGLEEFLYCKSVTWME</sequence>
<dbReference type="InterPro" id="IPR015590">
    <property type="entry name" value="Aldehyde_DH_dom"/>
</dbReference>
<gene>
    <name evidence="3" type="ORF">OIDMADRAFT_137757</name>
</gene>
<dbReference type="GO" id="GO:0009450">
    <property type="term" value="P:gamma-aminobutyric acid catabolic process"/>
    <property type="evidence" value="ECO:0007669"/>
    <property type="project" value="TreeGrafter"/>
</dbReference>
<dbReference type="Pfam" id="PF00171">
    <property type="entry name" value="Aldedh"/>
    <property type="match status" value="2"/>
</dbReference>
<dbReference type="InterPro" id="IPR016163">
    <property type="entry name" value="Ald_DH_C"/>
</dbReference>
<keyword evidence="1" id="KW-0560">Oxidoreductase</keyword>
<dbReference type="OrthoDB" id="310895at2759"/>
<dbReference type="EMBL" id="KN832895">
    <property type="protein sequence ID" value="KIM93425.1"/>
    <property type="molecule type" value="Genomic_DNA"/>
</dbReference>
<evidence type="ECO:0000259" key="2">
    <source>
        <dbReference type="Pfam" id="PF00171"/>
    </source>
</evidence>
<feature type="domain" description="Aldehyde dehydrogenase" evidence="2">
    <location>
        <begin position="55"/>
        <end position="310"/>
    </location>
</feature>
<proteinExistence type="predicted"/>
<dbReference type="PANTHER" id="PTHR43353:SF6">
    <property type="entry name" value="CYTOPLASMIC ALDEHYDE DEHYDROGENASE (EUROFUNG)"/>
    <property type="match status" value="1"/>
</dbReference>
<dbReference type="SUPFAM" id="SSF53720">
    <property type="entry name" value="ALDH-like"/>
    <property type="match status" value="1"/>
</dbReference>
<dbReference type="Gene3D" id="3.40.605.10">
    <property type="entry name" value="Aldehyde Dehydrogenase, Chain A, domain 1"/>
    <property type="match status" value="2"/>
</dbReference>
<organism evidence="3 4">
    <name type="scientific">Oidiodendron maius (strain Zn)</name>
    <dbReference type="NCBI Taxonomy" id="913774"/>
    <lineage>
        <taxon>Eukaryota</taxon>
        <taxon>Fungi</taxon>
        <taxon>Dikarya</taxon>
        <taxon>Ascomycota</taxon>
        <taxon>Pezizomycotina</taxon>
        <taxon>Leotiomycetes</taxon>
        <taxon>Leotiomycetes incertae sedis</taxon>
        <taxon>Myxotrichaceae</taxon>
        <taxon>Oidiodendron</taxon>
    </lineage>
</organism>
<dbReference type="Gene3D" id="3.40.309.10">
    <property type="entry name" value="Aldehyde Dehydrogenase, Chain A, domain 2"/>
    <property type="match status" value="1"/>
</dbReference>
<dbReference type="AlphaFoldDB" id="A0A0C3GB64"/>